<organism evidence="2 3">
    <name type="scientific">Bremerella cremea</name>
    <dbReference type="NCBI Taxonomy" id="1031537"/>
    <lineage>
        <taxon>Bacteria</taxon>
        <taxon>Pseudomonadati</taxon>
        <taxon>Planctomycetota</taxon>
        <taxon>Planctomycetia</taxon>
        <taxon>Pirellulales</taxon>
        <taxon>Pirellulaceae</taxon>
        <taxon>Bremerella</taxon>
    </lineage>
</organism>
<accession>A0A368KX34</accession>
<protein>
    <submittedName>
        <fullName evidence="2">Uncharacterized protein</fullName>
    </submittedName>
</protein>
<comment type="caution">
    <text evidence="2">The sequence shown here is derived from an EMBL/GenBank/DDBJ whole genome shotgun (WGS) entry which is preliminary data.</text>
</comment>
<keyword evidence="1" id="KW-1133">Transmembrane helix</keyword>
<evidence type="ECO:0000313" key="2">
    <source>
        <dbReference type="EMBL" id="RCS55779.1"/>
    </source>
</evidence>
<dbReference type="EMBL" id="QPEX01000007">
    <property type="protein sequence ID" value="RCS55779.1"/>
    <property type="molecule type" value="Genomic_DNA"/>
</dbReference>
<reference evidence="2 3" key="1">
    <citation type="submission" date="2018-07" db="EMBL/GenBank/DDBJ databases">
        <title>Comparative genomes isolates from brazilian mangrove.</title>
        <authorList>
            <person name="De Araujo J.E."/>
            <person name="Taketani R.G."/>
            <person name="Silva M.C.P."/>
            <person name="Lourenco M.V."/>
            <person name="Oliveira V.M."/>
            <person name="Andreote F.D."/>
        </authorList>
    </citation>
    <scope>NUCLEOTIDE SEQUENCE [LARGE SCALE GENOMIC DNA]</scope>
    <source>
        <strain evidence="2 3">HEX PRIS-MGV</strain>
    </source>
</reference>
<name>A0A368KX34_9BACT</name>
<dbReference type="AlphaFoldDB" id="A0A368KX34"/>
<feature type="transmembrane region" description="Helical" evidence="1">
    <location>
        <begin position="20"/>
        <end position="41"/>
    </location>
</feature>
<dbReference type="Proteomes" id="UP000253562">
    <property type="component" value="Unassembled WGS sequence"/>
</dbReference>
<sequence>MSVLSMLKHQSQERSEVKIAYAVALIAVIATAGASLSIYMANRIELLQPPDVIEYSGTDPYFFRSTSFSGKFVRIDRRDPVANPEFLHLDIIDIWISEENGNTHVVRGFMSRKLTDIEIRKLINRNESHFPQDVYNLRAFSTFF</sequence>
<gene>
    <name evidence="2" type="ORF">DTL42_01360</name>
</gene>
<proteinExistence type="predicted"/>
<keyword evidence="1" id="KW-0472">Membrane</keyword>
<keyword evidence="1" id="KW-0812">Transmembrane</keyword>
<evidence type="ECO:0000256" key="1">
    <source>
        <dbReference type="SAM" id="Phobius"/>
    </source>
</evidence>
<evidence type="ECO:0000313" key="3">
    <source>
        <dbReference type="Proteomes" id="UP000253562"/>
    </source>
</evidence>